<feature type="compositionally biased region" description="Basic and acidic residues" evidence="11">
    <location>
        <begin position="479"/>
        <end position="488"/>
    </location>
</feature>
<evidence type="ECO:0000256" key="6">
    <source>
        <dbReference type="ARBA" id="ARBA00023212"/>
    </source>
</evidence>
<dbReference type="CDD" id="cd21946">
    <property type="entry name" value="IPD_MYPT2"/>
    <property type="match status" value="1"/>
</dbReference>
<dbReference type="Gene3D" id="6.10.250.1820">
    <property type="match status" value="1"/>
</dbReference>
<dbReference type="PANTHER" id="PTHR24179:SF18">
    <property type="entry name" value="PROTEIN PHOSPHATASE 1 REGULATORY SUBUNIT 12B"/>
    <property type="match status" value="1"/>
</dbReference>
<feature type="compositionally biased region" description="Basic residues" evidence="11">
    <location>
        <begin position="782"/>
        <end position="792"/>
    </location>
</feature>
<keyword evidence="3" id="KW-0597">Phosphoprotein</keyword>
<evidence type="ECO:0000313" key="14">
    <source>
        <dbReference type="Proteomes" id="UP000694556"/>
    </source>
</evidence>
<dbReference type="PANTHER" id="PTHR24179">
    <property type="entry name" value="PROTEIN PHOSPHATASE 1 REGULATORY SUBUNIT 12"/>
    <property type="match status" value="1"/>
</dbReference>
<feature type="compositionally biased region" description="Basic and acidic residues" evidence="11">
    <location>
        <begin position="761"/>
        <end position="781"/>
    </location>
</feature>
<keyword evidence="5 10" id="KW-0040">ANK repeat</keyword>
<dbReference type="InterPro" id="IPR017401">
    <property type="entry name" value="MYPT1/MYPT2/Mbs85"/>
</dbReference>
<feature type="region of interest" description="Disordered" evidence="11">
    <location>
        <begin position="348"/>
        <end position="544"/>
    </location>
</feature>
<feature type="compositionally biased region" description="Low complexity" evidence="11">
    <location>
        <begin position="465"/>
        <end position="478"/>
    </location>
</feature>
<dbReference type="GO" id="GO:0019208">
    <property type="term" value="F:phosphatase regulator activity"/>
    <property type="evidence" value="ECO:0007669"/>
    <property type="project" value="UniProtKB-UniRule"/>
</dbReference>
<dbReference type="PROSITE" id="PS50297">
    <property type="entry name" value="ANK_REP_REGION"/>
    <property type="match status" value="3"/>
</dbReference>
<feature type="compositionally biased region" description="Basic and acidic residues" evidence="11">
    <location>
        <begin position="654"/>
        <end position="678"/>
    </location>
</feature>
<evidence type="ECO:0000259" key="12">
    <source>
        <dbReference type="Pfam" id="PF15898"/>
    </source>
</evidence>
<feature type="compositionally biased region" description="Basic and acidic residues" evidence="11">
    <location>
        <begin position="685"/>
        <end position="705"/>
    </location>
</feature>
<feature type="repeat" description="ANK" evidence="10">
    <location>
        <begin position="215"/>
        <end position="247"/>
    </location>
</feature>
<dbReference type="GO" id="GO:0007165">
    <property type="term" value="P:signal transduction"/>
    <property type="evidence" value="ECO:0007669"/>
    <property type="project" value="InterPro"/>
</dbReference>
<feature type="compositionally biased region" description="Basic and acidic residues" evidence="11">
    <location>
        <begin position="922"/>
        <end position="949"/>
    </location>
</feature>
<feature type="compositionally biased region" description="Basic and acidic residues" evidence="11">
    <location>
        <begin position="621"/>
        <end position="630"/>
    </location>
</feature>
<dbReference type="GO" id="GO:0019901">
    <property type="term" value="F:protein kinase binding"/>
    <property type="evidence" value="ECO:0007669"/>
    <property type="project" value="InterPro"/>
</dbReference>
<keyword evidence="4" id="KW-0677">Repeat</keyword>
<feature type="compositionally biased region" description="Basic and acidic residues" evidence="11">
    <location>
        <begin position="527"/>
        <end position="536"/>
    </location>
</feature>
<feature type="region of interest" description="Disordered" evidence="11">
    <location>
        <begin position="906"/>
        <end position="949"/>
    </location>
</feature>
<dbReference type="Pfam" id="PF12796">
    <property type="entry name" value="Ank_2"/>
    <property type="match status" value="2"/>
</dbReference>
<comment type="function">
    <text evidence="7">Regulates myosin phosphatase activity. Augments Ca(2+) sensitivity of the contractile apparatus.</text>
</comment>
<reference evidence="13" key="1">
    <citation type="submission" date="2018-09" db="EMBL/GenBank/DDBJ databases">
        <title>Common duck and Muscovy duck high density SNP chip.</title>
        <authorList>
            <person name="Vignal A."/>
            <person name="Thebault N."/>
            <person name="Warren W.C."/>
        </authorList>
    </citation>
    <scope>NUCLEOTIDE SEQUENCE [LARGE SCALE GENOMIC DNA]</scope>
</reference>
<proteinExistence type="predicted"/>
<comment type="subcellular location">
    <subcellularLocation>
        <location evidence="1">Cytoplasm</location>
        <location evidence="1">Cytoskeleton</location>
    </subcellularLocation>
</comment>
<evidence type="ECO:0000256" key="8">
    <source>
        <dbReference type="ARBA" id="ARBA00065548"/>
    </source>
</evidence>
<name>A0A8C3BSV2_CAIMO</name>
<feature type="repeat" description="ANK" evidence="10">
    <location>
        <begin position="248"/>
        <end position="280"/>
    </location>
</feature>
<dbReference type="InterPro" id="IPR002110">
    <property type="entry name" value="Ankyrin_rpt"/>
</dbReference>
<evidence type="ECO:0000256" key="4">
    <source>
        <dbReference type="ARBA" id="ARBA00022737"/>
    </source>
</evidence>
<dbReference type="GO" id="GO:0030018">
    <property type="term" value="C:Z disc"/>
    <property type="evidence" value="ECO:0007669"/>
    <property type="project" value="TreeGrafter"/>
</dbReference>
<dbReference type="Gene3D" id="6.10.140.390">
    <property type="match status" value="1"/>
</dbReference>
<feature type="repeat" description="ANK" evidence="10">
    <location>
        <begin position="122"/>
        <end position="154"/>
    </location>
</feature>
<dbReference type="InterPro" id="IPR031775">
    <property type="entry name" value="PRKG1_interact"/>
</dbReference>
<sequence length="949" mass="105948">MSEPEHLGGKRAESARLRRAEQLRRWKGSLTEQEPVAAGGGRGRHRGAGGSRVRFEEGAVFLAACSSGDTEEVKRLLGRGARVDTTNVDGLTALHQACIDENLDMVKFLVENGANVNQQDNEGWTPLHAVASCGYLNIAEYLISHGANVAAVNSEGEVPSDIAEEAAMKDLLLEQVKKQGVDLDLARKEEEQQMLQDARQWLNSGRIDDIKQPRTGATALHVAAAKGYSEVMRLLIQAGFNLNVQDNDGWTPLHAAAHWGVKEACSILAEALCDMDIRNKLGQTPFDVADEGLVEHLEMLQKKQTVLRSEKETRNKLIEADMNGKPQSGLFTNKEKILYEKDMLKSMEMEEENKDSSSSSSEEEEEAEEDEVSESDAEKESERKEESFANHSSHETRPSITEQIPPPEPNSFTASARRFSWLNKSDEQKDESPSSWRLGLRKTGSHNMLSEVAATREAQRDKTSLYRSSSSPRISALLDNKEKDKDNKSYLATIAPRRLSSTSDLEEKENRESAVNIVRSGSYTRQPWRDESKGNEAPHSGAPTTYVSTYLKSASFGRSSDLSSPYISASRNTALATSPTTTGPSTSLSAPWQPASACPTPLSANTAASARPYTRSYLTPVRDEEAESLRKARSRQARQTRRSTQGVTLTDLQEAERTFSRSRAERQAQEQQSEKAESTEPAEDSSERQETRSRWSRSADDETVYRRLRCPAQPDKPTTPVSPSTSAPLLYTSSYLTRTNKYLGLDSVNPADFRGAATVMEKNEGEDPDLDDRSSNKQSIRERRRPKERRRGTGIIFSTKDDDDEVDGNEEVKETRHERLSRLEAATNPTPASDSSSYSDRASSRSSAYTRRENRLAALSSRAEEESNRDYKKLYESALSENQKLKSKLQEAQLELADIKSKLEKAAQQKQEKTSDRSSMLEMEKREKRALERKLSEMEEEMKFADPLC</sequence>
<dbReference type="Gene3D" id="1.25.40.20">
    <property type="entry name" value="Ankyrin repeat-containing domain"/>
    <property type="match status" value="2"/>
</dbReference>
<organism evidence="13 14">
    <name type="scientific">Cairina moschata</name>
    <name type="common">Muscovy duck</name>
    <dbReference type="NCBI Taxonomy" id="8855"/>
    <lineage>
        <taxon>Eukaryota</taxon>
        <taxon>Metazoa</taxon>
        <taxon>Chordata</taxon>
        <taxon>Craniata</taxon>
        <taxon>Vertebrata</taxon>
        <taxon>Euteleostomi</taxon>
        <taxon>Archelosauria</taxon>
        <taxon>Archosauria</taxon>
        <taxon>Dinosauria</taxon>
        <taxon>Saurischia</taxon>
        <taxon>Theropoda</taxon>
        <taxon>Coelurosauria</taxon>
        <taxon>Aves</taxon>
        <taxon>Neognathae</taxon>
        <taxon>Galloanserae</taxon>
        <taxon>Anseriformes</taxon>
        <taxon>Anatidae</taxon>
        <taxon>Anatinae</taxon>
        <taxon>Cairina</taxon>
    </lineage>
</organism>
<dbReference type="AlphaFoldDB" id="A0A8C3BSV2"/>
<feature type="repeat" description="ANK" evidence="10">
    <location>
        <begin position="89"/>
        <end position="121"/>
    </location>
</feature>
<dbReference type="Proteomes" id="UP000694556">
    <property type="component" value="Chromosome 27"/>
</dbReference>
<dbReference type="Ensembl" id="ENSCMMT00000011795.1">
    <property type="protein sequence ID" value="ENSCMMP00000010719.1"/>
    <property type="gene ID" value="ENSCMMG00000006626.1"/>
</dbReference>
<keyword evidence="14" id="KW-1185">Reference proteome</keyword>
<feature type="compositionally biased region" description="Basic residues" evidence="11">
    <location>
        <begin position="631"/>
        <end position="641"/>
    </location>
</feature>
<evidence type="ECO:0000256" key="7">
    <source>
        <dbReference type="ARBA" id="ARBA00059024"/>
    </source>
</evidence>
<feature type="compositionally biased region" description="Low complexity" evidence="11">
    <location>
        <begin position="573"/>
        <end position="591"/>
    </location>
</feature>
<feature type="compositionally biased region" description="Low complexity" evidence="11">
    <location>
        <begin position="833"/>
        <end position="849"/>
    </location>
</feature>
<feature type="region of interest" description="Disordered" evidence="11">
    <location>
        <begin position="572"/>
        <end position="728"/>
    </location>
</feature>
<dbReference type="SMART" id="SM00248">
    <property type="entry name" value="ANK"/>
    <property type="match status" value="5"/>
</dbReference>
<evidence type="ECO:0000256" key="5">
    <source>
        <dbReference type="ARBA" id="ARBA00023043"/>
    </source>
</evidence>
<keyword evidence="2 9" id="KW-0963">Cytoplasm</keyword>
<dbReference type="FunFam" id="1.25.40.20:FF:000004">
    <property type="entry name" value="Phosphatase 1 regulatory subunit 12A"/>
    <property type="match status" value="1"/>
</dbReference>
<feature type="compositionally biased region" description="Basic and acidic residues" evidence="11">
    <location>
        <begin position="810"/>
        <end position="822"/>
    </location>
</feature>
<evidence type="ECO:0000256" key="1">
    <source>
        <dbReference type="ARBA" id="ARBA00004245"/>
    </source>
</evidence>
<feature type="compositionally biased region" description="Acidic residues" evidence="11">
    <location>
        <begin position="361"/>
        <end position="375"/>
    </location>
</feature>
<dbReference type="InterPro" id="IPR036770">
    <property type="entry name" value="Ankyrin_rpt-contain_sf"/>
</dbReference>
<evidence type="ECO:0000256" key="2">
    <source>
        <dbReference type="ARBA" id="ARBA00022490"/>
    </source>
</evidence>
<evidence type="ECO:0000256" key="9">
    <source>
        <dbReference type="PIRNR" id="PIRNR038141"/>
    </source>
</evidence>
<reference evidence="13" key="2">
    <citation type="submission" date="2025-08" db="UniProtKB">
        <authorList>
            <consortium name="Ensembl"/>
        </authorList>
    </citation>
    <scope>IDENTIFICATION</scope>
</reference>
<dbReference type="SUPFAM" id="SSF48403">
    <property type="entry name" value="Ankyrin repeat"/>
    <property type="match status" value="1"/>
</dbReference>
<dbReference type="GO" id="GO:0031672">
    <property type="term" value="C:A band"/>
    <property type="evidence" value="ECO:0007669"/>
    <property type="project" value="TreeGrafter"/>
</dbReference>
<evidence type="ECO:0000256" key="10">
    <source>
        <dbReference type="PROSITE-ProRule" id="PRU00023"/>
    </source>
</evidence>
<reference evidence="13" key="3">
    <citation type="submission" date="2025-09" db="UniProtKB">
        <authorList>
            <consortium name="Ensembl"/>
        </authorList>
    </citation>
    <scope>IDENTIFICATION</scope>
</reference>
<dbReference type="PIRSF" id="PIRSF038141">
    <property type="entry name" value="PP1_12ABC_vert"/>
    <property type="match status" value="1"/>
</dbReference>
<evidence type="ECO:0000256" key="11">
    <source>
        <dbReference type="SAM" id="MobiDB-lite"/>
    </source>
</evidence>
<dbReference type="GO" id="GO:0004857">
    <property type="term" value="F:enzyme inhibitor activity"/>
    <property type="evidence" value="ECO:0007669"/>
    <property type="project" value="TreeGrafter"/>
</dbReference>
<evidence type="ECO:0000313" key="13">
    <source>
        <dbReference type="Ensembl" id="ENSCMMP00000010719.1"/>
    </source>
</evidence>
<evidence type="ECO:0000256" key="3">
    <source>
        <dbReference type="ARBA" id="ARBA00022553"/>
    </source>
</evidence>
<dbReference type="FunFam" id="1.25.40.20:FF:000007">
    <property type="entry name" value="Phosphatase 1 regulatory subunit 12A"/>
    <property type="match status" value="1"/>
</dbReference>
<keyword evidence="6" id="KW-0206">Cytoskeleton</keyword>
<accession>A0A8C3BSV2</accession>
<feature type="region of interest" description="Disordered" evidence="11">
    <location>
        <begin position="24"/>
        <end position="50"/>
    </location>
</feature>
<dbReference type="GO" id="GO:0005856">
    <property type="term" value="C:cytoskeleton"/>
    <property type="evidence" value="ECO:0007669"/>
    <property type="project" value="UniProtKB-SubCell"/>
</dbReference>
<feature type="compositionally biased region" description="Basic and acidic residues" evidence="11">
    <location>
        <begin position="906"/>
        <end position="916"/>
    </location>
</feature>
<dbReference type="Pfam" id="PF15898">
    <property type="entry name" value="PRKG1_interact"/>
    <property type="match status" value="1"/>
</dbReference>
<dbReference type="InterPro" id="IPR051226">
    <property type="entry name" value="PP1_Regulatory_Subunit"/>
</dbReference>
<comment type="subunit">
    <text evidence="9">PP1 comprises a catalytic subunit, and one or several targeting or regulatory subunits.</text>
</comment>
<feature type="domain" description="cGMP-dependent protein kinase interacting" evidence="12">
    <location>
        <begin position="870"/>
        <end position="945"/>
    </location>
</feature>
<comment type="subunit">
    <text evidence="8">PP1 comprises a catalytic subunit, PPP1CA, PPP1CB or PPP1CC, and one or several targeting or regulatory subunits. PPP1R12B mediates binding to myosin. Isoform 3 and isoform 4 bind PPP1R12A, but not isoform 1 of PPP1R12B itself. Binds IL16.</text>
</comment>
<feature type="region of interest" description="Disordered" evidence="11">
    <location>
        <begin position="760"/>
        <end position="870"/>
    </location>
</feature>
<protein>
    <recommendedName>
        <fullName evidence="9">Protein phosphatase 1 regulatory subunit</fullName>
    </recommendedName>
</protein>
<dbReference type="PROSITE" id="PS50088">
    <property type="entry name" value="ANK_REPEAT"/>
    <property type="match status" value="4"/>
</dbReference>
<feature type="compositionally biased region" description="Basic and acidic residues" evidence="11">
    <location>
        <begin position="376"/>
        <end position="397"/>
    </location>
</feature>